<evidence type="ECO:0000313" key="2">
    <source>
        <dbReference type="Proteomes" id="UP000649617"/>
    </source>
</evidence>
<dbReference type="EMBL" id="CAJNIZ010044193">
    <property type="protein sequence ID" value="CAE7681343.1"/>
    <property type="molecule type" value="Genomic_DNA"/>
</dbReference>
<gene>
    <name evidence="1" type="ORF">SPIL2461_LOCUS18976</name>
</gene>
<keyword evidence="2" id="KW-1185">Reference proteome</keyword>
<sequence>MLEDLQGAQGAGEDTFTEIGEESWYNPELDLPAINAYLESWSGPRSLHVVEMFGLSRRIQKCWGRRGFAGVSLDIKLGGVSEDILSKDGWYTYLDRAMSLRLGYFKAF</sequence>
<protein>
    <submittedName>
        <fullName evidence="1">Uncharacterized protein</fullName>
    </submittedName>
</protein>
<comment type="caution">
    <text evidence="1">The sequence shown here is derived from an EMBL/GenBank/DDBJ whole genome shotgun (WGS) entry which is preliminary data.</text>
</comment>
<evidence type="ECO:0000313" key="1">
    <source>
        <dbReference type="EMBL" id="CAE7681343.1"/>
    </source>
</evidence>
<dbReference type="OrthoDB" id="449631at2759"/>
<dbReference type="AlphaFoldDB" id="A0A812WNZ9"/>
<reference evidence="1" key="1">
    <citation type="submission" date="2021-02" db="EMBL/GenBank/DDBJ databases">
        <authorList>
            <person name="Dougan E. K."/>
            <person name="Rhodes N."/>
            <person name="Thang M."/>
            <person name="Chan C."/>
        </authorList>
    </citation>
    <scope>NUCLEOTIDE SEQUENCE</scope>
</reference>
<name>A0A812WNZ9_SYMPI</name>
<proteinExistence type="predicted"/>
<dbReference type="Proteomes" id="UP000649617">
    <property type="component" value="Unassembled WGS sequence"/>
</dbReference>
<organism evidence="1 2">
    <name type="scientific">Symbiodinium pilosum</name>
    <name type="common">Dinoflagellate</name>
    <dbReference type="NCBI Taxonomy" id="2952"/>
    <lineage>
        <taxon>Eukaryota</taxon>
        <taxon>Sar</taxon>
        <taxon>Alveolata</taxon>
        <taxon>Dinophyceae</taxon>
        <taxon>Suessiales</taxon>
        <taxon>Symbiodiniaceae</taxon>
        <taxon>Symbiodinium</taxon>
    </lineage>
</organism>
<accession>A0A812WNZ9</accession>